<accession>A0A9N8L524</accession>
<evidence type="ECO:0000313" key="3">
    <source>
        <dbReference type="Proteomes" id="UP001154114"/>
    </source>
</evidence>
<feature type="compositionally biased region" description="Basic and acidic residues" evidence="1">
    <location>
        <begin position="17"/>
        <end position="36"/>
    </location>
</feature>
<dbReference type="OrthoDB" id="7481124at2759"/>
<feature type="compositionally biased region" description="Polar residues" evidence="1">
    <location>
        <begin position="7"/>
        <end position="16"/>
    </location>
</feature>
<evidence type="ECO:0000313" key="2">
    <source>
        <dbReference type="EMBL" id="CAD0206512.1"/>
    </source>
</evidence>
<dbReference type="AlphaFoldDB" id="A0A9N8L524"/>
<name>A0A9N8L524_CHRIL</name>
<organism evidence="2 3">
    <name type="scientific">Chrysodeixis includens</name>
    <name type="common">Soybean looper</name>
    <name type="synonym">Pseudoplusia includens</name>
    <dbReference type="NCBI Taxonomy" id="689277"/>
    <lineage>
        <taxon>Eukaryota</taxon>
        <taxon>Metazoa</taxon>
        <taxon>Ecdysozoa</taxon>
        <taxon>Arthropoda</taxon>
        <taxon>Hexapoda</taxon>
        <taxon>Insecta</taxon>
        <taxon>Pterygota</taxon>
        <taxon>Neoptera</taxon>
        <taxon>Endopterygota</taxon>
        <taxon>Lepidoptera</taxon>
        <taxon>Glossata</taxon>
        <taxon>Ditrysia</taxon>
        <taxon>Noctuoidea</taxon>
        <taxon>Noctuidae</taxon>
        <taxon>Plusiinae</taxon>
        <taxon>Chrysodeixis</taxon>
    </lineage>
</organism>
<dbReference type="Proteomes" id="UP001154114">
    <property type="component" value="Chromosome 28"/>
</dbReference>
<feature type="region of interest" description="Disordered" evidence="1">
    <location>
        <begin position="78"/>
        <end position="153"/>
    </location>
</feature>
<feature type="compositionally biased region" description="Low complexity" evidence="1">
    <location>
        <begin position="80"/>
        <end position="103"/>
    </location>
</feature>
<reference evidence="2" key="1">
    <citation type="submission" date="2021-12" db="EMBL/GenBank/DDBJ databases">
        <authorList>
            <person name="King R."/>
        </authorList>
    </citation>
    <scope>NUCLEOTIDE SEQUENCE</scope>
</reference>
<dbReference type="EMBL" id="LR824031">
    <property type="protein sequence ID" value="CAD0206512.1"/>
    <property type="molecule type" value="Genomic_DNA"/>
</dbReference>
<gene>
    <name evidence="2" type="ORF">CINC_LOCUS8804</name>
</gene>
<sequence length="578" mass="66423">MNKDQEFYSNIQGNSKHNSEHDYKHEHDKEDEGYADEYDYHNYMEKKVHKMVRDGSQYLEGLRRSLENYTDFLESCDQRNSSVNSTSNSTWSPPYYPPGSSSPNVTGPTPILNYQNYDSVDIPMKSRNSPEMPRPKPGSRQRPGRRMSCDEANEAREQVRRYADLAMWATKRLQDIAYAKKYQKTDDKEEDELILKLAWFLDRLAYLTGYEPDYKMEEPRRATSTSTPIPTAMTLVPASEEQKQEMMDCLQRNSSEPATVRCRYTGQIPDVVAQMMSGGTTQSTPTRASRSNGVIPLDQSELLITADSSPLTRKLITKRSTEYTTFYYPTKPLHESAYPVPIVKIIKNRLSNIKAIVKSIVEKRIAHIVEKNEVKKHFDKRSIDDASASSNDIKQINAPKNEKSIKKLPLNEYAVLTHYPVSDVSVVNTKSFKKRHKRTLFKKNVIHVHTNKPVHVVRPHIHKKDHKPKLLTTLHKLHELKKKAEKKVHKVIKRSLHYEDMYLPRIPTNPQGDISYYVKNKEGTNYNPSLVQAAQVRLGLEQIFQTGNIEVVHRFGANYNPLVPAPFYAGIIATNADV</sequence>
<proteinExistence type="predicted"/>
<feature type="region of interest" description="Disordered" evidence="1">
    <location>
        <begin position="1"/>
        <end position="36"/>
    </location>
</feature>
<protein>
    <submittedName>
        <fullName evidence="2">Uncharacterized protein</fullName>
    </submittedName>
</protein>
<feature type="compositionally biased region" description="Polar residues" evidence="1">
    <location>
        <begin position="104"/>
        <end position="118"/>
    </location>
</feature>
<keyword evidence="3" id="KW-1185">Reference proteome</keyword>
<evidence type="ECO:0000256" key="1">
    <source>
        <dbReference type="SAM" id="MobiDB-lite"/>
    </source>
</evidence>